<comment type="function">
    <text evidence="5">Binds to the sigma-S subunit of RNA polymerase, activating expression of sigma-S-regulated genes. Stimulates RNA polymerase holoenzyme formation and may bind to several other sigma factors, such as sigma-70 and sigma-32.</text>
</comment>
<evidence type="ECO:0000313" key="7">
    <source>
        <dbReference type="Proteomes" id="UP001304071"/>
    </source>
</evidence>
<dbReference type="Gene3D" id="3.30.310.230">
    <property type="entry name" value="Sigma factor-binding protein Crl monomer"/>
    <property type="match status" value="1"/>
</dbReference>
<evidence type="ECO:0000256" key="1">
    <source>
        <dbReference type="ARBA" id="ARBA00022490"/>
    </source>
</evidence>
<keyword evidence="2 5" id="KW-0805">Transcription regulation</keyword>
<dbReference type="InterPro" id="IPR009986">
    <property type="entry name" value="Tscrpt_reg_Crl"/>
</dbReference>
<keyword evidence="4 5" id="KW-0804">Transcription</keyword>
<keyword evidence="1 5" id="KW-0963">Cytoplasm</keyword>
<keyword evidence="7" id="KW-1185">Reference proteome</keyword>
<protein>
    <recommendedName>
        <fullName evidence="5">Sigma factor-binding protein Crl</fullName>
    </recommendedName>
</protein>
<evidence type="ECO:0000256" key="4">
    <source>
        <dbReference type="ARBA" id="ARBA00023163"/>
    </source>
</evidence>
<dbReference type="HAMAP" id="MF_01178">
    <property type="entry name" value="Crl"/>
    <property type="match status" value="1"/>
</dbReference>
<dbReference type="InterPro" id="IPR038208">
    <property type="entry name" value="Tscrpt_reg_Crl_sf"/>
</dbReference>
<evidence type="ECO:0000313" key="6">
    <source>
        <dbReference type="EMBL" id="WPC74736.1"/>
    </source>
</evidence>
<name>A0ABZ0QFH5_9VIBR</name>
<sequence>MPEVTKLPTHFRLLAAFKALGPYLREEQSKDGLYWFDCLSVCVSDKKAPEKREFWGWWITLTPSDEGFQAEYHTGRYNIDGDWVDESIPAAAQAEVERTHGDFAQKLSKMLADRFAKSLSTVE</sequence>
<comment type="caution">
    <text evidence="5">Lacks conserved residue(s) required for the propagation of feature annotation.</text>
</comment>
<dbReference type="Pfam" id="PF07417">
    <property type="entry name" value="Crl"/>
    <property type="match status" value="1"/>
</dbReference>
<proteinExistence type="inferred from homology"/>
<dbReference type="RefSeq" id="WP_261895036.1">
    <property type="nucleotide sequence ID" value="NZ_AP024895.1"/>
</dbReference>
<evidence type="ECO:0000256" key="5">
    <source>
        <dbReference type="HAMAP-Rule" id="MF_01178"/>
    </source>
</evidence>
<organism evidence="6 7">
    <name type="scientific">Vibrio porteresiae DSM 19223</name>
    <dbReference type="NCBI Taxonomy" id="1123496"/>
    <lineage>
        <taxon>Bacteria</taxon>
        <taxon>Pseudomonadati</taxon>
        <taxon>Pseudomonadota</taxon>
        <taxon>Gammaproteobacteria</taxon>
        <taxon>Vibrionales</taxon>
        <taxon>Vibrionaceae</taxon>
        <taxon>Vibrio</taxon>
    </lineage>
</organism>
<dbReference type="Proteomes" id="UP001304071">
    <property type="component" value="Chromosome 1"/>
</dbReference>
<reference evidence="6 7" key="1">
    <citation type="submission" date="2023-11" db="EMBL/GenBank/DDBJ databases">
        <title>Plant-associative lifestyle of Vibrio porteresiae and its evolutionary dynamics.</title>
        <authorList>
            <person name="Rameshkumar N."/>
            <person name="Kirti K."/>
        </authorList>
    </citation>
    <scope>NUCLEOTIDE SEQUENCE [LARGE SCALE GENOMIC DNA]</scope>
    <source>
        <strain evidence="6 7">MSSRF30</strain>
    </source>
</reference>
<comment type="similarity">
    <text evidence="5">Belongs to the Crl family.</text>
</comment>
<evidence type="ECO:0000256" key="3">
    <source>
        <dbReference type="ARBA" id="ARBA00023159"/>
    </source>
</evidence>
<accession>A0ABZ0QFH5</accession>
<comment type="subcellular location">
    <subcellularLocation>
        <location evidence="5">Cytoplasm</location>
    </subcellularLocation>
</comment>
<keyword evidence="3 5" id="KW-0010">Activator</keyword>
<evidence type="ECO:0000256" key="2">
    <source>
        <dbReference type="ARBA" id="ARBA00023015"/>
    </source>
</evidence>
<gene>
    <name evidence="5 6" type="primary">crl</name>
    <name evidence="6" type="ORF">R8Z52_05830</name>
</gene>
<dbReference type="EMBL" id="CP138203">
    <property type="protein sequence ID" value="WPC74736.1"/>
    <property type="molecule type" value="Genomic_DNA"/>
</dbReference>
<dbReference type="NCBIfam" id="NF008217">
    <property type="entry name" value="PRK10984.1"/>
    <property type="match status" value="1"/>
</dbReference>